<comment type="caution">
    <text evidence="2">The sequence shown here is derived from an EMBL/GenBank/DDBJ whole genome shotgun (WGS) entry which is preliminary data.</text>
</comment>
<sequence length="208" mass="21908">MALGRLASALHFIQLLWLSDSTLVNMFTGKSLAVQAVRLCCAMDGLPNCIHFKASVIGSASFLGNEFPAKHRQALEAVVSDVAQGPQDLSCACELSCSASSSLPSVAFLSSSCCRFVCHQNANGQGCHARVGDLGLSRDVLVGDPLKITLMRGQTVGSDCVFAYLSCTIGINGGERRGRALRDVVSLGPEHIECPEGVTEGEKGHRNG</sequence>
<keyword evidence="1" id="KW-0732">Signal</keyword>
<keyword evidence="3" id="KW-1185">Reference proteome</keyword>
<dbReference type="EMBL" id="QPFP01000002">
    <property type="protein sequence ID" value="TEB39242.1"/>
    <property type="molecule type" value="Genomic_DNA"/>
</dbReference>
<organism evidence="2 3">
    <name type="scientific">Coprinellus micaceus</name>
    <name type="common">Glistening ink-cap mushroom</name>
    <name type="synonym">Coprinus micaceus</name>
    <dbReference type="NCBI Taxonomy" id="71717"/>
    <lineage>
        <taxon>Eukaryota</taxon>
        <taxon>Fungi</taxon>
        <taxon>Dikarya</taxon>
        <taxon>Basidiomycota</taxon>
        <taxon>Agaricomycotina</taxon>
        <taxon>Agaricomycetes</taxon>
        <taxon>Agaricomycetidae</taxon>
        <taxon>Agaricales</taxon>
        <taxon>Agaricineae</taxon>
        <taxon>Psathyrellaceae</taxon>
        <taxon>Coprinellus</taxon>
    </lineage>
</organism>
<dbReference type="Proteomes" id="UP000298030">
    <property type="component" value="Unassembled WGS sequence"/>
</dbReference>
<accession>A0A4Y7U0C6</accession>
<name>A0A4Y7U0C6_COPMI</name>
<evidence type="ECO:0000256" key="1">
    <source>
        <dbReference type="SAM" id="SignalP"/>
    </source>
</evidence>
<proteinExistence type="predicted"/>
<feature type="signal peptide" evidence="1">
    <location>
        <begin position="1"/>
        <end position="21"/>
    </location>
</feature>
<reference evidence="2 3" key="1">
    <citation type="journal article" date="2019" name="Nat. Ecol. Evol.">
        <title>Megaphylogeny resolves global patterns of mushroom evolution.</title>
        <authorList>
            <person name="Varga T."/>
            <person name="Krizsan K."/>
            <person name="Foldi C."/>
            <person name="Dima B."/>
            <person name="Sanchez-Garcia M."/>
            <person name="Sanchez-Ramirez S."/>
            <person name="Szollosi G.J."/>
            <person name="Szarkandi J.G."/>
            <person name="Papp V."/>
            <person name="Albert L."/>
            <person name="Andreopoulos W."/>
            <person name="Angelini C."/>
            <person name="Antonin V."/>
            <person name="Barry K.W."/>
            <person name="Bougher N.L."/>
            <person name="Buchanan P."/>
            <person name="Buyck B."/>
            <person name="Bense V."/>
            <person name="Catcheside P."/>
            <person name="Chovatia M."/>
            <person name="Cooper J."/>
            <person name="Damon W."/>
            <person name="Desjardin D."/>
            <person name="Finy P."/>
            <person name="Geml J."/>
            <person name="Haridas S."/>
            <person name="Hughes K."/>
            <person name="Justo A."/>
            <person name="Karasinski D."/>
            <person name="Kautmanova I."/>
            <person name="Kiss B."/>
            <person name="Kocsube S."/>
            <person name="Kotiranta H."/>
            <person name="LaButti K.M."/>
            <person name="Lechner B.E."/>
            <person name="Liimatainen K."/>
            <person name="Lipzen A."/>
            <person name="Lukacs Z."/>
            <person name="Mihaltcheva S."/>
            <person name="Morgado L.N."/>
            <person name="Niskanen T."/>
            <person name="Noordeloos M.E."/>
            <person name="Ohm R.A."/>
            <person name="Ortiz-Santana B."/>
            <person name="Ovrebo C."/>
            <person name="Racz N."/>
            <person name="Riley R."/>
            <person name="Savchenko A."/>
            <person name="Shiryaev A."/>
            <person name="Soop K."/>
            <person name="Spirin V."/>
            <person name="Szebenyi C."/>
            <person name="Tomsovsky M."/>
            <person name="Tulloss R.E."/>
            <person name="Uehling J."/>
            <person name="Grigoriev I.V."/>
            <person name="Vagvolgyi C."/>
            <person name="Papp T."/>
            <person name="Martin F.M."/>
            <person name="Miettinen O."/>
            <person name="Hibbett D.S."/>
            <person name="Nagy L.G."/>
        </authorList>
    </citation>
    <scope>NUCLEOTIDE SEQUENCE [LARGE SCALE GENOMIC DNA]</scope>
    <source>
        <strain evidence="2 3">FP101781</strain>
    </source>
</reference>
<dbReference type="AlphaFoldDB" id="A0A4Y7U0C6"/>
<gene>
    <name evidence="2" type="ORF">FA13DRAFT_458372</name>
</gene>
<feature type="chain" id="PRO_5021198043" evidence="1">
    <location>
        <begin position="22"/>
        <end position="208"/>
    </location>
</feature>
<evidence type="ECO:0000313" key="3">
    <source>
        <dbReference type="Proteomes" id="UP000298030"/>
    </source>
</evidence>
<evidence type="ECO:0000313" key="2">
    <source>
        <dbReference type="EMBL" id="TEB39242.1"/>
    </source>
</evidence>
<protein>
    <submittedName>
        <fullName evidence="2">Uncharacterized protein</fullName>
    </submittedName>
</protein>